<dbReference type="PROSITE" id="PS51296">
    <property type="entry name" value="RIESKE"/>
    <property type="match status" value="1"/>
</dbReference>
<evidence type="ECO:0000256" key="4">
    <source>
        <dbReference type="ARBA" id="ARBA00023014"/>
    </source>
</evidence>
<evidence type="ECO:0000256" key="3">
    <source>
        <dbReference type="ARBA" id="ARBA00023004"/>
    </source>
</evidence>
<dbReference type="PANTHER" id="PTHR21496:SF23">
    <property type="entry name" value="3-PHENYLPROPIONATE_CINNAMIC ACID DIOXYGENASE FERREDOXIN SUBUNIT"/>
    <property type="match status" value="1"/>
</dbReference>
<sequence length="106" mass="11293">METSRIKLCSKDEIPAGGGREFTVADRIIAVFEQGGEYFALDGICPHAGGPLGAGQLTGTTVTCPWHGWQFDVTNGQHGLTPNICQETFPVSIEGVDLYIDLPPCA</sequence>
<keyword evidence="4" id="KW-0411">Iron-sulfur</keyword>
<proteinExistence type="predicted"/>
<keyword evidence="7" id="KW-1185">Reference proteome</keyword>
<keyword evidence="6" id="KW-0560">Oxidoreductase</keyword>
<gene>
    <name evidence="6" type="primary">ndoA</name>
    <name evidence="6" type="ORF">Pla110_16320</name>
</gene>
<keyword evidence="2" id="KW-0479">Metal-binding</keyword>
<evidence type="ECO:0000313" key="6">
    <source>
        <dbReference type="EMBL" id="QDU79912.1"/>
    </source>
</evidence>
<evidence type="ECO:0000256" key="1">
    <source>
        <dbReference type="ARBA" id="ARBA00022714"/>
    </source>
</evidence>
<dbReference type="RefSeq" id="WP_231742951.1">
    <property type="nucleotide sequence ID" value="NZ_CP036281.1"/>
</dbReference>
<dbReference type="AlphaFoldDB" id="A0A518CL08"/>
<dbReference type="Pfam" id="PF00355">
    <property type="entry name" value="Rieske"/>
    <property type="match status" value="1"/>
</dbReference>
<protein>
    <submittedName>
        <fullName evidence="6">Naphthalene 1,2-dioxygenase system ferredoxin subunit</fullName>
    </submittedName>
</protein>
<dbReference type="InterPro" id="IPR017941">
    <property type="entry name" value="Rieske_2Fe-2S"/>
</dbReference>
<dbReference type="GO" id="GO:0046872">
    <property type="term" value="F:metal ion binding"/>
    <property type="evidence" value="ECO:0007669"/>
    <property type="project" value="UniProtKB-KW"/>
</dbReference>
<name>A0A518CL08_9PLAN</name>
<reference evidence="6 7" key="1">
    <citation type="submission" date="2019-02" db="EMBL/GenBank/DDBJ databases">
        <title>Deep-cultivation of Planctomycetes and their phenomic and genomic characterization uncovers novel biology.</title>
        <authorList>
            <person name="Wiegand S."/>
            <person name="Jogler M."/>
            <person name="Boedeker C."/>
            <person name="Pinto D."/>
            <person name="Vollmers J."/>
            <person name="Rivas-Marin E."/>
            <person name="Kohn T."/>
            <person name="Peeters S.H."/>
            <person name="Heuer A."/>
            <person name="Rast P."/>
            <person name="Oberbeckmann S."/>
            <person name="Bunk B."/>
            <person name="Jeske O."/>
            <person name="Meyerdierks A."/>
            <person name="Storesund J.E."/>
            <person name="Kallscheuer N."/>
            <person name="Luecker S."/>
            <person name="Lage O.M."/>
            <person name="Pohl T."/>
            <person name="Merkel B.J."/>
            <person name="Hornburger P."/>
            <person name="Mueller R.-W."/>
            <person name="Bruemmer F."/>
            <person name="Labrenz M."/>
            <person name="Spormann A.M."/>
            <person name="Op den Camp H."/>
            <person name="Overmann J."/>
            <person name="Amann R."/>
            <person name="Jetten M.S.M."/>
            <person name="Mascher T."/>
            <person name="Medema M.H."/>
            <person name="Devos D.P."/>
            <person name="Kaster A.-K."/>
            <person name="Ovreas L."/>
            <person name="Rohde M."/>
            <person name="Galperin M.Y."/>
            <person name="Jogler C."/>
        </authorList>
    </citation>
    <scope>NUCLEOTIDE SEQUENCE [LARGE SCALE GENOMIC DNA]</scope>
    <source>
        <strain evidence="6 7">Pla110</strain>
    </source>
</reference>
<evidence type="ECO:0000313" key="7">
    <source>
        <dbReference type="Proteomes" id="UP000317178"/>
    </source>
</evidence>
<dbReference type="InterPro" id="IPR036922">
    <property type="entry name" value="Rieske_2Fe-2S_sf"/>
</dbReference>
<dbReference type="Gene3D" id="2.102.10.10">
    <property type="entry name" value="Rieske [2Fe-2S] iron-sulphur domain"/>
    <property type="match status" value="1"/>
</dbReference>
<accession>A0A518CL08</accession>
<dbReference type="Proteomes" id="UP000317178">
    <property type="component" value="Chromosome"/>
</dbReference>
<keyword evidence="1" id="KW-0001">2Fe-2S</keyword>
<evidence type="ECO:0000256" key="2">
    <source>
        <dbReference type="ARBA" id="ARBA00022723"/>
    </source>
</evidence>
<evidence type="ECO:0000259" key="5">
    <source>
        <dbReference type="PROSITE" id="PS51296"/>
    </source>
</evidence>
<dbReference type="SUPFAM" id="SSF50022">
    <property type="entry name" value="ISP domain"/>
    <property type="match status" value="1"/>
</dbReference>
<dbReference type="GO" id="GO:0051213">
    <property type="term" value="F:dioxygenase activity"/>
    <property type="evidence" value="ECO:0007669"/>
    <property type="project" value="UniProtKB-KW"/>
</dbReference>
<organism evidence="6 7">
    <name type="scientific">Polystyrenella longa</name>
    <dbReference type="NCBI Taxonomy" id="2528007"/>
    <lineage>
        <taxon>Bacteria</taxon>
        <taxon>Pseudomonadati</taxon>
        <taxon>Planctomycetota</taxon>
        <taxon>Planctomycetia</taxon>
        <taxon>Planctomycetales</taxon>
        <taxon>Planctomycetaceae</taxon>
        <taxon>Polystyrenella</taxon>
    </lineage>
</organism>
<feature type="domain" description="Rieske" evidence="5">
    <location>
        <begin position="6"/>
        <end position="100"/>
    </location>
</feature>
<keyword evidence="6" id="KW-0223">Dioxygenase</keyword>
<dbReference type="PANTHER" id="PTHR21496">
    <property type="entry name" value="FERREDOXIN-RELATED"/>
    <property type="match status" value="1"/>
</dbReference>
<keyword evidence="3" id="KW-0408">Iron</keyword>
<dbReference type="GO" id="GO:0051537">
    <property type="term" value="F:2 iron, 2 sulfur cluster binding"/>
    <property type="evidence" value="ECO:0007669"/>
    <property type="project" value="UniProtKB-KW"/>
</dbReference>
<dbReference type="EMBL" id="CP036281">
    <property type="protein sequence ID" value="QDU79912.1"/>
    <property type="molecule type" value="Genomic_DNA"/>
</dbReference>
<dbReference type="KEGG" id="plon:Pla110_16320"/>